<dbReference type="PROSITE" id="PS50109">
    <property type="entry name" value="HIS_KIN"/>
    <property type="match status" value="1"/>
</dbReference>
<evidence type="ECO:0000256" key="4">
    <source>
        <dbReference type="ARBA" id="ARBA00022741"/>
    </source>
</evidence>
<keyword evidence="3" id="KW-0808">Transferase</keyword>
<dbReference type="PANTHER" id="PTHR43065:SF46">
    <property type="entry name" value="C4-DICARBOXYLATE TRANSPORT SENSOR PROTEIN DCTB"/>
    <property type="match status" value="1"/>
</dbReference>
<name>A0A4S1XIU3_9SPHN</name>
<evidence type="ECO:0000256" key="3">
    <source>
        <dbReference type="ARBA" id="ARBA00022679"/>
    </source>
</evidence>
<dbReference type="RefSeq" id="WP_135961933.1">
    <property type="nucleotide sequence ID" value="NZ_SRXT01000001.1"/>
</dbReference>
<comment type="caution">
    <text evidence="9">The sequence shown here is derived from an EMBL/GenBank/DDBJ whole genome shotgun (WGS) entry which is preliminary data.</text>
</comment>
<dbReference type="SUPFAM" id="SSF55874">
    <property type="entry name" value="ATPase domain of HSP90 chaperone/DNA topoisomerase II/histidine kinase"/>
    <property type="match status" value="1"/>
</dbReference>
<dbReference type="EC" id="2.7.13.3" evidence="2"/>
<proteinExistence type="predicted"/>
<dbReference type="Proteomes" id="UP000306147">
    <property type="component" value="Unassembled WGS sequence"/>
</dbReference>
<dbReference type="GO" id="GO:0000160">
    <property type="term" value="P:phosphorelay signal transduction system"/>
    <property type="evidence" value="ECO:0007669"/>
    <property type="project" value="UniProtKB-KW"/>
</dbReference>
<evidence type="ECO:0000313" key="9">
    <source>
        <dbReference type="EMBL" id="TGX55733.1"/>
    </source>
</evidence>
<evidence type="ECO:0000256" key="2">
    <source>
        <dbReference type="ARBA" id="ARBA00012438"/>
    </source>
</evidence>
<dbReference type="EMBL" id="SRXT01000001">
    <property type="protein sequence ID" value="TGX55733.1"/>
    <property type="molecule type" value="Genomic_DNA"/>
</dbReference>
<keyword evidence="10" id="KW-1185">Reference proteome</keyword>
<evidence type="ECO:0000256" key="7">
    <source>
        <dbReference type="ARBA" id="ARBA00023012"/>
    </source>
</evidence>
<evidence type="ECO:0000256" key="1">
    <source>
        <dbReference type="ARBA" id="ARBA00000085"/>
    </source>
</evidence>
<reference evidence="9 10" key="1">
    <citation type="submission" date="2019-04" db="EMBL/GenBank/DDBJ databases">
        <title>Sphingomonas psychrotolerans sp. nov., isolated from soil in the Tianshan Mountains, Xinjiang, China.</title>
        <authorList>
            <person name="Luo Y."/>
            <person name="Sheng H."/>
        </authorList>
    </citation>
    <scope>NUCLEOTIDE SEQUENCE [LARGE SCALE GENOMIC DNA]</scope>
    <source>
        <strain evidence="9 10">ZFGT-11</strain>
    </source>
</reference>
<dbReference type="PANTHER" id="PTHR43065">
    <property type="entry name" value="SENSOR HISTIDINE KINASE"/>
    <property type="match status" value="1"/>
</dbReference>
<protein>
    <recommendedName>
        <fullName evidence="2">histidine kinase</fullName>
        <ecNumber evidence="2">2.7.13.3</ecNumber>
    </recommendedName>
</protein>
<dbReference type="SMART" id="SM00387">
    <property type="entry name" value="HATPase_c"/>
    <property type="match status" value="1"/>
</dbReference>
<dbReference type="GO" id="GO:0004673">
    <property type="term" value="F:protein histidine kinase activity"/>
    <property type="evidence" value="ECO:0007669"/>
    <property type="project" value="UniProtKB-EC"/>
</dbReference>
<keyword evidence="6 9" id="KW-0067">ATP-binding</keyword>
<organism evidence="9 10">
    <name type="scientific">Sphingomonas gei</name>
    <dbReference type="NCBI Taxonomy" id="1395960"/>
    <lineage>
        <taxon>Bacteria</taxon>
        <taxon>Pseudomonadati</taxon>
        <taxon>Pseudomonadota</taxon>
        <taxon>Alphaproteobacteria</taxon>
        <taxon>Sphingomonadales</taxon>
        <taxon>Sphingomonadaceae</taxon>
        <taxon>Sphingomonas</taxon>
    </lineage>
</organism>
<dbReference type="AlphaFoldDB" id="A0A4S1XIU3"/>
<sequence length="244" mass="25569">MGRGPHPVTEGVRDLLRLEALGLMTAGIVHDLGNMIQVLASAVNIVERHPEVRGSAALQPVVAAAIDSLDRAGGTVRQILGFVREDAATAEPIDVALALAGMERLLRWLCPHPVGLTLQLDAVLPTLICNRHKFENAILNLVLNARDAMPEGGRLTVSASAEPAHLVIAVSDTGTGMTPAVAAAAFEPMFTTKPEGRGTGLGLPMVRQFARELSGSATIASQPEQGTTVTLHLPIPVVRESDAA</sequence>
<dbReference type="Gene3D" id="1.10.287.130">
    <property type="match status" value="1"/>
</dbReference>
<evidence type="ECO:0000313" key="10">
    <source>
        <dbReference type="Proteomes" id="UP000306147"/>
    </source>
</evidence>
<dbReference type="InterPro" id="IPR004358">
    <property type="entry name" value="Sig_transdc_His_kin-like_C"/>
</dbReference>
<dbReference type="PRINTS" id="PR00344">
    <property type="entry name" value="BCTRLSENSOR"/>
</dbReference>
<dbReference type="Gene3D" id="3.30.565.10">
    <property type="entry name" value="Histidine kinase-like ATPase, C-terminal domain"/>
    <property type="match status" value="1"/>
</dbReference>
<accession>A0A4S1XIU3</accession>
<dbReference type="InterPro" id="IPR036890">
    <property type="entry name" value="HATPase_C_sf"/>
</dbReference>
<dbReference type="InterPro" id="IPR003594">
    <property type="entry name" value="HATPase_dom"/>
</dbReference>
<feature type="domain" description="Histidine kinase" evidence="8">
    <location>
        <begin position="27"/>
        <end position="237"/>
    </location>
</feature>
<dbReference type="InterPro" id="IPR005467">
    <property type="entry name" value="His_kinase_dom"/>
</dbReference>
<keyword evidence="4" id="KW-0547">Nucleotide-binding</keyword>
<dbReference type="Pfam" id="PF02518">
    <property type="entry name" value="HATPase_c"/>
    <property type="match status" value="1"/>
</dbReference>
<evidence type="ECO:0000259" key="8">
    <source>
        <dbReference type="PROSITE" id="PS50109"/>
    </source>
</evidence>
<evidence type="ECO:0000256" key="6">
    <source>
        <dbReference type="ARBA" id="ARBA00022840"/>
    </source>
</evidence>
<gene>
    <name evidence="9" type="ORF">E5A73_00960</name>
</gene>
<evidence type="ECO:0000256" key="5">
    <source>
        <dbReference type="ARBA" id="ARBA00022777"/>
    </source>
</evidence>
<dbReference type="OrthoDB" id="9805722at2"/>
<keyword evidence="7" id="KW-0902">Two-component regulatory system</keyword>
<dbReference type="GO" id="GO:0005524">
    <property type="term" value="F:ATP binding"/>
    <property type="evidence" value="ECO:0007669"/>
    <property type="project" value="UniProtKB-KW"/>
</dbReference>
<comment type="catalytic activity">
    <reaction evidence="1">
        <text>ATP + protein L-histidine = ADP + protein N-phospho-L-histidine.</text>
        <dbReference type="EC" id="2.7.13.3"/>
    </reaction>
</comment>
<keyword evidence="5" id="KW-0418">Kinase</keyword>